<reference evidence="1" key="2">
    <citation type="submission" date="2020-09" db="EMBL/GenBank/DDBJ databases">
        <authorList>
            <person name="Sun Q."/>
            <person name="Zhou Y."/>
        </authorList>
    </citation>
    <scope>NUCLEOTIDE SEQUENCE</scope>
    <source>
        <strain evidence="1">CGMCC 1.15320</strain>
    </source>
</reference>
<evidence type="ECO:0000313" key="1">
    <source>
        <dbReference type="EMBL" id="GGA79829.1"/>
    </source>
</evidence>
<dbReference type="EMBL" id="BMIF01000016">
    <property type="protein sequence ID" value="GGA79829.1"/>
    <property type="molecule type" value="Genomic_DNA"/>
</dbReference>
<name>A0A916S3Q5_9HYPH</name>
<dbReference type="SUPFAM" id="SSF52402">
    <property type="entry name" value="Adenine nucleotide alpha hydrolases-like"/>
    <property type="match status" value="1"/>
</dbReference>
<comment type="caution">
    <text evidence="1">The sequence shown here is derived from an EMBL/GenBank/DDBJ whole genome shotgun (WGS) entry which is preliminary data.</text>
</comment>
<protein>
    <submittedName>
        <fullName evidence="1">Uncharacterized protein</fullName>
    </submittedName>
</protein>
<dbReference type="AlphaFoldDB" id="A0A916S3Q5"/>
<gene>
    <name evidence="1" type="ORF">GCM10011385_37570</name>
</gene>
<accession>A0A916S3Q5</accession>
<evidence type="ECO:0000313" key="2">
    <source>
        <dbReference type="Proteomes" id="UP000636264"/>
    </source>
</evidence>
<organism evidence="1 2">
    <name type="scientific">Nitratireductor aestuarii</name>
    <dbReference type="NCBI Taxonomy" id="1735103"/>
    <lineage>
        <taxon>Bacteria</taxon>
        <taxon>Pseudomonadati</taxon>
        <taxon>Pseudomonadota</taxon>
        <taxon>Alphaproteobacteria</taxon>
        <taxon>Hyphomicrobiales</taxon>
        <taxon>Phyllobacteriaceae</taxon>
        <taxon>Nitratireductor</taxon>
    </lineage>
</organism>
<reference evidence="1" key="1">
    <citation type="journal article" date="2014" name="Int. J. Syst. Evol. Microbiol.">
        <title>Complete genome sequence of Corynebacterium casei LMG S-19264T (=DSM 44701T), isolated from a smear-ripened cheese.</title>
        <authorList>
            <consortium name="US DOE Joint Genome Institute (JGI-PGF)"/>
            <person name="Walter F."/>
            <person name="Albersmeier A."/>
            <person name="Kalinowski J."/>
            <person name="Ruckert C."/>
        </authorList>
    </citation>
    <scope>NUCLEOTIDE SEQUENCE</scope>
    <source>
        <strain evidence="1">CGMCC 1.15320</strain>
    </source>
</reference>
<dbReference type="Proteomes" id="UP000636264">
    <property type="component" value="Unassembled WGS sequence"/>
</dbReference>
<keyword evidence="2" id="KW-1185">Reference proteome</keyword>
<proteinExistence type="predicted"/>
<sequence>MFCLGLYPASEVGAPLHITGDVEPGLLSRAKPISDIFRSWWVGCRNVDVTAEPRPVSASGEGRGVALFFSGGVDSCYSLVEAQPRLSALITLVGVDIPLSDTVATARLEATSRDVAERKGLESIVIETNVAQVFHPYVSWIEHHGSALAAIGHMLSHRIDRILIAASDSEARWNLPWGSHPALDPLLGSSHLAVEHHGLVPRFDKIATVARDADLLNILRVCNKCGHNCGQCYKCAFVMRALEVLGLDSAPTFPPFLPHRGGLWARNHSSLAELVRLREAAIEAGRSDLVREVEQAMARFRKREPLRKLGYGRWRSWSRVMRHRHRWRKAYT</sequence>